<gene>
    <name evidence="3" type="ORF">HGB44_29250</name>
</gene>
<reference evidence="3 4" key="1">
    <citation type="submission" date="2020-04" db="EMBL/GenBank/DDBJ databases">
        <title>MicrobeNet Type strains.</title>
        <authorList>
            <person name="Nicholson A.C."/>
        </authorList>
    </citation>
    <scope>NUCLEOTIDE SEQUENCE [LARGE SCALE GENOMIC DNA]</scope>
    <source>
        <strain evidence="3 4">ATCC 23612</strain>
    </source>
</reference>
<sequence length="306" mass="32813">MFERFTTNARRIVVRAQAQAKRLRHDTIDTDHVLMGLALEVQSTGGRCLAGHGLDAEAIERVSLALRPSGAAEPEGHVPFTGSAKKALENSLREALALKRNYIGTEHLLLGLIHDRECTAVRILAALGTDPDALRRTTLDASETNTPSRNIEGVLDHLGDTVRTAVGLARSEAVAHRHAEIGTEHLLLGLLHTGQDRDDAVRLMLEHGVTLPLVLRRVDELVGRGRAEAPADGGGLPFTPYAGHAMELSQRERLTRAQHEVTAAHVLTGVLRVPGSTGARILAEAGLDADTARQRLFGAAPEPTGP</sequence>
<feature type="domain" description="Clp R" evidence="2">
    <location>
        <begin position="2"/>
        <end position="145"/>
    </location>
</feature>
<dbReference type="Proteomes" id="UP000553209">
    <property type="component" value="Unassembled WGS sequence"/>
</dbReference>
<keyword evidence="4" id="KW-1185">Reference proteome</keyword>
<dbReference type="RefSeq" id="WP_061082919.1">
    <property type="nucleotide sequence ID" value="NZ_JAAXPG010000042.1"/>
</dbReference>
<dbReference type="PANTHER" id="PTHR47016">
    <property type="entry name" value="ATP-DEPENDENT CLP PROTEASE ATP-BINDING SUBUNIT CLPT1, CHLOROPLASTIC"/>
    <property type="match status" value="1"/>
</dbReference>
<proteinExistence type="predicted"/>
<protein>
    <recommendedName>
        <fullName evidence="2">Clp R domain-containing protein</fullName>
    </recommendedName>
</protein>
<organism evidence="3 4">
    <name type="scientific">Nocardiopsis alborubida</name>
    <dbReference type="NCBI Taxonomy" id="146802"/>
    <lineage>
        <taxon>Bacteria</taxon>
        <taxon>Bacillati</taxon>
        <taxon>Actinomycetota</taxon>
        <taxon>Actinomycetes</taxon>
        <taxon>Streptosporangiales</taxon>
        <taxon>Nocardiopsidaceae</taxon>
        <taxon>Nocardiopsis</taxon>
    </lineage>
</organism>
<dbReference type="PROSITE" id="PS51903">
    <property type="entry name" value="CLP_R"/>
    <property type="match status" value="2"/>
</dbReference>
<accession>A0A7X6MI12</accession>
<comment type="caution">
    <text evidence="3">The sequence shown here is derived from an EMBL/GenBank/DDBJ whole genome shotgun (WGS) entry which is preliminary data.</text>
</comment>
<dbReference type="AlphaFoldDB" id="A0A7X6MI12"/>
<dbReference type="InterPro" id="IPR036628">
    <property type="entry name" value="Clp_N_dom_sf"/>
</dbReference>
<dbReference type="InterPro" id="IPR004176">
    <property type="entry name" value="Clp_R_N"/>
</dbReference>
<evidence type="ECO:0000259" key="2">
    <source>
        <dbReference type="PROSITE" id="PS51903"/>
    </source>
</evidence>
<name>A0A7X6MI12_9ACTN</name>
<dbReference type="EMBL" id="JAAXPG010000042">
    <property type="protein sequence ID" value="NKZ01722.1"/>
    <property type="molecule type" value="Genomic_DNA"/>
</dbReference>
<evidence type="ECO:0000256" key="1">
    <source>
        <dbReference type="PROSITE-ProRule" id="PRU01251"/>
    </source>
</evidence>
<keyword evidence="1" id="KW-0677">Repeat</keyword>
<dbReference type="Gene3D" id="1.10.1780.10">
    <property type="entry name" value="Clp, N-terminal domain"/>
    <property type="match status" value="2"/>
</dbReference>
<feature type="domain" description="Clp R" evidence="2">
    <location>
        <begin position="155"/>
        <end position="306"/>
    </location>
</feature>
<evidence type="ECO:0000313" key="4">
    <source>
        <dbReference type="Proteomes" id="UP000553209"/>
    </source>
</evidence>
<evidence type="ECO:0000313" key="3">
    <source>
        <dbReference type="EMBL" id="NKZ01722.1"/>
    </source>
</evidence>
<dbReference type="SUPFAM" id="SSF81923">
    <property type="entry name" value="Double Clp-N motif"/>
    <property type="match status" value="2"/>
</dbReference>
<dbReference type="PANTHER" id="PTHR47016:SF5">
    <property type="entry name" value="CLP DOMAIN SUPERFAMILY PROTEIN"/>
    <property type="match status" value="1"/>
</dbReference>
<dbReference type="Pfam" id="PF02861">
    <property type="entry name" value="Clp_N"/>
    <property type="match status" value="2"/>
</dbReference>
<dbReference type="InterPro" id="IPR044217">
    <property type="entry name" value="CLPT1/2"/>
</dbReference>